<evidence type="ECO:0000313" key="3">
    <source>
        <dbReference type="Proteomes" id="UP001157017"/>
    </source>
</evidence>
<evidence type="ECO:0008006" key="4">
    <source>
        <dbReference type="Google" id="ProtNLM"/>
    </source>
</evidence>
<sequence>MQVVVLSAIAVGLGWRPAASGLLPGLLVLLLGSATFVSLALLLAGTLRSEAVLALANLIWLVLVGGGALVVPVSSMPAGLSHVASVLPSGALGEAARAAFADGRLALGPVLVLLAWGVAGALAAVRWFRWD</sequence>
<protein>
    <recommendedName>
        <fullName evidence="4">ABC-2 type transporter domain-containing protein</fullName>
    </recommendedName>
</protein>
<organism evidence="2 3">
    <name type="scientific">Angustibacter aerolatus</name>
    <dbReference type="NCBI Taxonomy" id="1162965"/>
    <lineage>
        <taxon>Bacteria</taxon>
        <taxon>Bacillati</taxon>
        <taxon>Actinomycetota</taxon>
        <taxon>Actinomycetes</taxon>
        <taxon>Kineosporiales</taxon>
        <taxon>Kineosporiaceae</taxon>
    </lineage>
</organism>
<reference evidence="3" key="1">
    <citation type="journal article" date="2019" name="Int. J. Syst. Evol. Microbiol.">
        <title>The Global Catalogue of Microorganisms (GCM) 10K type strain sequencing project: providing services to taxonomists for standard genome sequencing and annotation.</title>
        <authorList>
            <consortium name="The Broad Institute Genomics Platform"/>
            <consortium name="The Broad Institute Genome Sequencing Center for Infectious Disease"/>
            <person name="Wu L."/>
            <person name="Ma J."/>
        </authorList>
    </citation>
    <scope>NUCLEOTIDE SEQUENCE [LARGE SCALE GENOMIC DNA]</scope>
    <source>
        <strain evidence="3">NBRC 108730</strain>
    </source>
</reference>
<evidence type="ECO:0000256" key="1">
    <source>
        <dbReference type="SAM" id="Phobius"/>
    </source>
</evidence>
<feature type="transmembrane region" description="Helical" evidence="1">
    <location>
        <begin position="51"/>
        <end position="71"/>
    </location>
</feature>
<feature type="transmembrane region" description="Helical" evidence="1">
    <location>
        <begin position="106"/>
        <end position="128"/>
    </location>
</feature>
<feature type="transmembrane region" description="Helical" evidence="1">
    <location>
        <begin position="24"/>
        <end position="44"/>
    </location>
</feature>
<dbReference type="Proteomes" id="UP001157017">
    <property type="component" value="Unassembled WGS sequence"/>
</dbReference>
<keyword evidence="1" id="KW-0812">Transmembrane</keyword>
<accession>A0ABQ6JBL2</accession>
<dbReference type="PANTHER" id="PTHR43229:SF2">
    <property type="entry name" value="NODULATION PROTEIN J"/>
    <property type="match status" value="1"/>
</dbReference>
<keyword evidence="3" id="KW-1185">Reference proteome</keyword>
<comment type="caution">
    <text evidence="2">The sequence shown here is derived from an EMBL/GenBank/DDBJ whole genome shotgun (WGS) entry which is preliminary data.</text>
</comment>
<name>A0ABQ6JBL2_9ACTN</name>
<dbReference type="PANTHER" id="PTHR43229">
    <property type="entry name" value="NODULATION PROTEIN J"/>
    <property type="match status" value="1"/>
</dbReference>
<dbReference type="InterPro" id="IPR051784">
    <property type="entry name" value="Nod_factor_ABC_transporter"/>
</dbReference>
<proteinExistence type="predicted"/>
<gene>
    <name evidence="2" type="ORF">GCM10025868_02410</name>
</gene>
<keyword evidence="1" id="KW-0472">Membrane</keyword>
<evidence type="ECO:0000313" key="2">
    <source>
        <dbReference type="EMBL" id="GMA84991.1"/>
    </source>
</evidence>
<keyword evidence="1" id="KW-1133">Transmembrane helix</keyword>
<dbReference type="EMBL" id="BSUZ01000001">
    <property type="protein sequence ID" value="GMA84991.1"/>
    <property type="molecule type" value="Genomic_DNA"/>
</dbReference>